<dbReference type="InterPro" id="IPR001898">
    <property type="entry name" value="SLC13A/DASS"/>
</dbReference>
<feature type="transmembrane region" description="Helical" evidence="5">
    <location>
        <begin position="288"/>
        <end position="308"/>
    </location>
</feature>
<proteinExistence type="predicted"/>
<feature type="transmembrane region" description="Helical" evidence="5">
    <location>
        <begin position="35"/>
        <end position="68"/>
    </location>
</feature>
<organism evidence="6 7">
    <name type="scientific">Oxobacter pfennigii</name>
    <dbReference type="NCBI Taxonomy" id="36849"/>
    <lineage>
        <taxon>Bacteria</taxon>
        <taxon>Bacillati</taxon>
        <taxon>Bacillota</taxon>
        <taxon>Clostridia</taxon>
        <taxon>Eubacteriales</taxon>
        <taxon>Clostridiaceae</taxon>
        <taxon>Oxobacter</taxon>
    </lineage>
</organism>
<dbReference type="Pfam" id="PF00939">
    <property type="entry name" value="Na_sulph_symp"/>
    <property type="match status" value="1"/>
</dbReference>
<feature type="transmembrane region" description="Helical" evidence="5">
    <location>
        <begin position="80"/>
        <end position="99"/>
    </location>
</feature>
<accession>A0A0P9ABD8</accession>
<dbReference type="EMBL" id="LKET01000068">
    <property type="protein sequence ID" value="KPU42373.1"/>
    <property type="molecule type" value="Genomic_DNA"/>
</dbReference>
<feature type="transmembrane region" description="Helical" evidence="5">
    <location>
        <begin position="315"/>
        <end position="335"/>
    </location>
</feature>
<feature type="transmembrane region" description="Helical" evidence="5">
    <location>
        <begin position="263"/>
        <end position="282"/>
    </location>
</feature>
<dbReference type="Proteomes" id="UP000050326">
    <property type="component" value="Unassembled WGS sequence"/>
</dbReference>
<dbReference type="PANTHER" id="PTHR10283">
    <property type="entry name" value="SOLUTE CARRIER FAMILY 13 MEMBER"/>
    <property type="match status" value="1"/>
</dbReference>
<evidence type="ECO:0000256" key="3">
    <source>
        <dbReference type="ARBA" id="ARBA00022989"/>
    </source>
</evidence>
<dbReference type="GO" id="GO:0022857">
    <property type="term" value="F:transmembrane transporter activity"/>
    <property type="evidence" value="ECO:0007669"/>
    <property type="project" value="InterPro"/>
</dbReference>
<evidence type="ECO:0000256" key="1">
    <source>
        <dbReference type="ARBA" id="ARBA00004141"/>
    </source>
</evidence>
<dbReference type="RefSeq" id="WP_054877089.1">
    <property type="nucleotide sequence ID" value="NZ_LKET01000068.1"/>
</dbReference>
<dbReference type="AlphaFoldDB" id="A0A0P9ABD8"/>
<gene>
    <name evidence="6" type="primary">sdcS_3</name>
    <name evidence="6" type="ORF">OXPF_41580</name>
</gene>
<protein>
    <submittedName>
        <fullName evidence="6">Sodium-dependent dicarboxylate transporter SdcS</fullName>
    </submittedName>
</protein>
<dbReference type="GO" id="GO:0005886">
    <property type="term" value="C:plasma membrane"/>
    <property type="evidence" value="ECO:0007669"/>
    <property type="project" value="TreeGrafter"/>
</dbReference>
<evidence type="ECO:0000313" key="6">
    <source>
        <dbReference type="EMBL" id="KPU42373.1"/>
    </source>
</evidence>
<evidence type="ECO:0000256" key="5">
    <source>
        <dbReference type="SAM" id="Phobius"/>
    </source>
</evidence>
<feature type="transmembrane region" description="Helical" evidence="5">
    <location>
        <begin position="440"/>
        <end position="463"/>
    </location>
</feature>
<sequence>MKKSQVFGLILSILVLIVMNFIPTTELFTVPGRNTLGILVALLILIITEPIPLGVSCMLSTALLVIFGAAPNLGVALSGYTNPIVFFVLVSFGISAAITKVPISKRLLQTLITVFGKNVKLVLFALMVCAAIISSVLSNVATTVIFIALILDFLKIYKNPEDKKRTGKAFMIGLPVASMLGGMMTPAGSSLNLLVLNLLEQQTQLRVTFVEWMVFGIPIVLVTLPIAWLLIVKIYKPVEIPQIEIKKYVDNLDVPKKIDFSEAYVMVVFAAMFILWVLSSWYPVFNVTLVTIVGFGFLFVPKIAILTWDEFIKSISWPAFFLVASVISVGNLLVTNGVSKWISTAVFPTSINLPSFGLVFVVALIVFLMLIIVPVAPALIPMLAPPLIILANNAGVSPIITMMTLGLTVCNCFFLPIDTVPLLTYLTGYYEMWEMPKSTLILQVIIAVVVAIWVPITIGILGLA</sequence>
<feature type="transmembrane region" description="Helical" evidence="5">
    <location>
        <begin position="169"/>
        <end position="189"/>
    </location>
</feature>
<keyword evidence="3 5" id="KW-1133">Transmembrane helix</keyword>
<name>A0A0P9ABD8_9CLOT</name>
<evidence type="ECO:0000256" key="2">
    <source>
        <dbReference type="ARBA" id="ARBA00022692"/>
    </source>
</evidence>
<keyword evidence="4 5" id="KW-0472">Membrane</keyword>
<evidence type="ECO:0000313" key="7">
    <source>
        <dbReference type="Proteomes" id="UP000050326"/>
    </source>
</evidence>
<feature type="transmembrane region" description="Helical" evidence="5">
    <location>
        <begin position="111"/>
        <end position="133"/>
    </location>
</feature>
<feature type="transmembrane region" description="Helical" evidence="5">
    <location>
        <begin position="6"/>
        <end position="23"/>
    </location>
</feature>
<comment type="caution">
    <text evidence="6">The sequence shown here is derived from an EMBL/GenBank/DDBJ whole genome shotgun (WGS) entry which is preliminary data.</text>
</comment>
<dbReference type="PATRIC" id="fig|36849.3.peg.4394"/>
<feature type="transmembrane region" description="Helical" evidence="5">
    <location>
        <begin position="209"/>
        <end position="232"/>
    </location>
</feature>
<reference evidence="6 7" key="1">
    <citation type="submission" date="2015-09" db="EMBL/GenBank/DDBJ databases">
        <title>Genome sequence of Oxobacter pfennigii DSM 3222.</title>
        <authorList>
            <person name="Poehlein A."/>
            <person name="Bengelsdorf F.R."/>
            <person name="Schiel-Bengelsdorf B."/>
            <person name="Duerre P."/>
            <person name="Daniel R."/>
        </authorList>
    </citation>
    <scope>NUCLEOTIDE SEQUENCE [LARGE SCALE GENOMIC DNA]</scope>
    <source>
        <strain evidence="6 7">DSM 3222</strain>
    </source>
</reference>
<feature type="transmembrane region" description="Helical" evidence="5">
    <location>
        <begin position="355"/>
        <end position="384"/>
    </location>
</feature>
<keyword evidence="7" id="KW-1185">Reference proteome</keyword>
<dbReference type="STRING" id="36849.OXPF_41580"/>
<comment type="subcellular location">
    <subcellularLocation>
        <location evidence="1">Membrane</location>
        <topology evidence="1">Multi-pass membrane protein</topology>
    </subcellularLocation>
</comment>
<keyword evidence="2 5" id="KW-0812">Transmembrane</keyword>
<evidence type="ECO:0000256" key="4">
    <source>
        <dbReference type="ARBA" id="ARBA00023136"/>
    </source>
</evidence>
<dbReference type="OrthoDB" id="9156049at2"/>